<evidence type="ECO:0000313" key="6">
    <source>
        <dbReference type="EMBL" id="KAF1764921.1"/>
    </source>
</evidence>
<dbReference type="PANTHER" id="PTHR45029">
    <property type="entry name" value="CARBOXYLIC ESTER HYDROLASE-RELATED"/>
    <property type="match status" value="1"/>
</dbReference>
<gene>
    <name evidence="6" type="ORF">GCK72_004872</name>
</gene>
<dbReference type="EMBL" id="WUAV01000002">
    <property type="protein sequence ID" value="KAF1764921.1"/>
    <property type="molecule type" value="Genomic_DNA"/>
</dbReference>
<evidence type="ECO:0000256" key="1">
    <source>
        <dbReference type="ARBA" id="ARBA00005964"/>
    </source>
</evidence>
<dbReference type="PANTHER" id="PTHR45029:SF2">
    <property type="entry name" value="CARBOXYLIC ESTER HYDROLASE"/>
    <property type="match status" value="1"/>
</dbReference>
<dbReference type="Gene3D" id="3.40.50.1820">
    <property type="entry name" value="alpha/beta hydrolase"/>
    <property type="match status" value="1"/>
</dbReference>
<keyword evidence="2" id="KW-0719">Serine esterase</keyword>
<dbReference type="KEGG" id="crq:GCK72_004872"/>
<dbReference type="InterPro" id="IPR029058">
    <property type="entry name" value="AB_hydrolase_fold"/>
</dbReference>
<dbReference type="EC" id="3.1.1.-" evidence="4"/>
<protein>
    <recommendedName>
        <fullName evidence="4">Carboxylic ester hydrolase</fullName>
        <ecNumber evidence="4">3.1.1.-</ecNumber>
    </recommendedName>
</protein>
<evidence type="ECO:0000313" key="7">
    <source>
        <dbReference type="Proteomes" id="UP000483820"/>
    </source>
</evidence>
<dbReference type="RefSeq" id="XP_053589117.1">
    <property type="nucleotide sequence ID" value="XM_053724923.1"/>
</dbReference>
<dbReference type="Proteomes" id="UP000483820">
    <property type="component" value="Chromosome II"/>
</dbReference>
<dbReference type="GeneID" id="9803583"/>
<organism evidence="6 7">
    <name type="scientific">Caenorhabditis remanei</name>
    <name type="common">Caenorhabditis vulgaris</name>
    <dbReference type="NCBI Taxonomy" id="31234"/>
    <lineage>
        <taxon>Eukaryota</taxon>
        <taxon>Metazoa</taxon>
        <taxon>Ecdysozoa</taxon>
        <taxon>Nematoda</taxon>
        <taxon>Chromadorea</taxon>
        <taxon>Rhabditida</taxon>
        <taxon>Rhabditina</taxon>
        <taxon>Rhabditomorpha</taxon>
        <taxon>Rhabditoidea</taxon>
        <taxon>Rhabditidae</taxon>
        <taxon>Peloderinae</taxon>
        <taxon>Caenorhabditis</taxon>
    </lineage>
</organism>
<dbReference type="InterPro" id="IPR002018">
    <property type="entry name" value="CarbesteraseB"/>
</dbReference>
<dbReference type="SUPFAM" id="SSF53474">
    <property type="entry name" value="alpha/beta-Hydrolases"/>
    <property type="match status" value="1"/>
</dbReference>
<name>A0A6A5HDC4_CAERE</name>
<dbReference type="InterPro" id="IPR019826">
    <property type="entry name" value="Carboxylesterase_B_AS"/>
</dbReference>
<feature type="domain" description="Carboxylesterase type B" evidence="5">
    <location>
        <begin position="15"/>
        <end position="532"/>
    </location>
</feature>
<evidence type="ECO:0000259" key="5">
    <source>
        <dbReference type="Pfam" id="PF00135"/>
    </source>
</evidence>
<evidence type="ECO:0000256" key="3">
    <source>
        <dbReference type="ARBA" id="ARBA00022801"/>
    </source>
</evidence>
<accession>A0A6A5HDC4</accession>
<evidence type="ECO:0000256" key="4">
    <source>
        <dbReference type="RuleBase" id="RU361235"/>
    </source>
</evidence>
<dbReference type="CTD" id="9803583"/>
<comment type="similarity">
    <text evidence="1 4">Belongs to the type-B carboxylesterase/lipase family.</text>
</comment>
<reference evidence="6 7" key="1">
    <citation type="submission" date="2019-12" db="EMBL/GenBank/DDBJ databases">
        <title>Chromosome-level assembly of the Caenorhabditis remanei genome.</title>
        <authorList>
            <person name="Teterina A.A."/>
            <person name="Willis J.H."/>
            <person name="Phillips P.C."/>
        </authorList>
    </citation>
    <scope>NUCLEOTIDE SEQUENCE [LARGE SCALE GENOMIC DNA]</scope>
    <source>
        <strain evidence="6 7">PX506</strain>
        <tissue evidence="6">Whole organism</tissue>
    </source>
</reference>
<evidence type="ECO:0000256" key="2">
    <source>
        <dbReference type="ARBA" id="ARBA00022487"/>
    </source>
</evidence>
<keyword evidence="3 4" id="KW-0378">Hydrolase</keyword>
<dbReference type="Pfam" id="PF00135">
    <property type="entry name" value="COesterase"/>
    <property type="match status" value="1"/>
</dbReference>
<dbReference type="InterPro" id="IPR043187">
    <property type="entry name" value="CM06B1-like"/>
</dbReference>
<dbReference type="GO" id="GO:0052689">
    <property type="term" value="F:carboxylic ester hydrolase activity"/>
    <property type="evidence" value="ECO:0007669"/>
    <property type="project" value="UniProtKB-KW"/>
</dbReference>
<proteinExistence type="inferred from homology"/>
<dbReference type="PROSITE" id="PS00122">
    <property type="entry name" value="CARBOXYLESTERASE_B_1"/>
    <property type="match status" value="1"/>
</dbReference>
<comment type="caution">
    <text evidence="6">The sequence shown here is derived from an EMBL/GenBank/DDBJ whole genome shotgun (WGS) entry which is preliminary data.</text>
</comment>
<sequence>MGGFLSHLTPEKNTEVLDATCGPIRGNIYKHGEKIVDGYLGIPYAKPPVGNLRFKKPVAADKWSEPLNCYEYGPGCPQAGNFSVLCHDWMVFDEEKCLNLNVFAPRWKSDEFPKGLPVMVYIHGGGFEVGYSAYSHDYSLTGTIPLRDVIVVSINYRLGPLGFLTTGDDVAVGNYGLWDQTLALQWVQDHIGSFGGDRDNVTIAGTSAGGISVDLLALSPFSNKLFHRFYAMSGTAYCTFVFRSKHDEAHVCEVFAKYHGYTGNDSQSLLEWYQSQPVVIFKKTAEIPRDFSGFIYFGPNFDGDFFPKPMEELRKEAPKLDAMITIGEYEGLGMIMMNPACPDRHNHLKNLKTAIADAYSPEVAKNHEAVQKKLFDAYTKDVDLTDQGVVVKKLVEFLGDYMFNSPALETAKSCSSNGNNAYLASFDYLMKTESVENPILGELPFKAATHGSDHPYILGDRITEKFDPTEEDFKVMEMMGTLVSNFVKYGNPNGKNKSGNWEKYNLKQPNKYFKIDYPKSEMRENFQNGRLEVFEEIKKDDIRYQNIILGNIN</sequence>
<dbReference type="AlphaFoldDB" id="A0A6A5HDC4"/>